<proteinExistence type="predicted"/>
<protein>
    <submittedName>
        <fullName evidence="2">Uncharacterized protein</fullName>
    </submittedName>
</protein>
<keyword evidence="1" id="KW-1133">Transmembrane helix</keyword>
<sequence>MTVRTTNFPDVPDFPDFPNVLAFPDSDRLRAAGEVPAPGPAVVEAALLAVRAAAAAEQSGPVPVAAPPRRLRTRRLLVSAAAIAAIAAGVSVYPVSSLRGAPPAATATAADFLRQVAAAEAKGAAADAPYWKVRTVTTVWGETVFPETGRSETPTVHDRTTWVGPDSQFLQDGDGEVFKTFGQRYRWLQSPFGSRGSPGRR</sequence>
<gene>
    <name evidence="2" type="ORF">WKI68_02985</name>
</gene>
<dbReference type="Proteomes" id="UP001382904">
    <property type="component" value="Unassembled WGS sequence"/>
</dbReference>
<keyword evidence="1" id="KW-0812">Transmembrane</keyword>
<evidence type="ECO:0000256" key="1">
    <source>
        <dbReference type="SAM" id="Phobius"/>
    </source>
</evidence>
<reference evidence="2 3" key="1">
    <citation type="submission" date="2024-03" db="EMBL/GenBank/DDBJ databases">
        <title>Novel Streptomyces species of biotechnological and ecological value are a feature of Machair soil.</title>
        <authorList>
            <person name="Prole J.R."/>
            <person name="Goodfellow M."/>
            <person name="Allenby N."/>
            <person name="Ward A.C."/>
        </authorList>
    </citation>
    <scope>NUCLEOTIDE SEQUENCE [LARGE SCALE GENOMIC DNA]</scope>
    <source>
        <strain evidence="2 3">MS1.HAVA.3</strain>
    </source>
</reference>
<name>A0ABU8U008_9ACTN</name>
<keyword evidence="3" id="KW-1185">Reference proteome</keyword>
<organism evidence="2 3">
    <name type="scientific">Streptomyces caledonius</name>
    <dbReference type="NCBI Taxonomy" id="3134107"/>
    <lineage>
        <taxon>Bacteria</taxon>
        <taxon>Bacillati</taxon>
        <taxon>Actinomycetota</taxon>
        <taxon>Actinomycetes</taxon>
        <taxon>Kitasatosporales</taxon>
        <taxon>Streptomycetaceae</taxon>
        <taxon>Streptomyces</taxon>
    </lineage>
</organism>
<feature type="transmembrane region" description="Helical" evidence="1">
    <location>
        <begin position="76"/>
        <end position="95"/>
    </location>
</feature>
<evidence type="ECO:0000313" key="2">
    <source>
        <dbReference type="EMBL" id="MEJ8640689.1"/>
    </source>
</evidence>
<evidence type="ECO:0000313" key="3">
    <source>
        <dbReference type="Proteomes" id="UP001382904"/>
    </source>
</evidence>
<comment type="caution">
    <text evidence="2">The sequence shown here is derived from an EMBL/GenBank/DDBJ whole genome shotgun (WGS) entry which is preliminary data.</text>
</comment>
<dbReference type="EMBL" id="JBBKAM010000002">
    <property type="protein sequence ID" value="MEJ8640689.1"/>
    <property type="molecule type" value="Genomic_DNA"/>
</dbReference>
<accession>A0ABU8U008</accession>
<keyword evidence="1" id="KW-0472">Membrane</keyword>